<sequence length="176" mass="19149">MAHVRRLFAFASESKSSDVKAIVSALLVESFARSVRHMLADGTQLIRQHTNQGASCTFVEVVRPDGVVCTKHVGANCDAADLNWAVVQHEAMQNFIRGLSELDEAFPKYSTTEAAVWRDVPFSCGAVGRSVRWNKPSEAGTRRMPELVKPGSEDTGLLVIQSGARRSGRPSPILAL</sequence>
<evidence type="ECO:0000313" key="1">
    <source>
        <dbReference type="EMBL" id="GLB36905.1"/>
    </source>
</evidence>
<evidence type="ECO:0000313" key="2">
    <source>
        <dbReference type="Proteomes" id="UP001063166"/>
    </source>
</evidence>
<protein>
    <submittedName>
        <fullName evidence="1">Uncharacterized protein</fullName>
    </submittedName>
</protein>
<name>A0A9P3PJ59_LYOSH</name>
<proteinExistence type="predicted"/>
<dbReference type="Proteomes" id="UP001063166">
    <property type="component" value="Unassembled WGS sequence"/>
</dbReference>
<comment type="caution">
    <text evidence="1">The sequence shown here is derived from an EMBL/GenBank/DDBJ whole genome shotgun (WGS) entry which is preliminary data.</text>
</comment>
<gene>
    <name evidence="1" type="ORF">LshimejAT787_0311920</name>
</gene>
<dbReference type="AlphaFoldDB" id="A0A9P3PJ59"/>
<reference evidence="1" key="1">
    <citation type="submission" date="2022-07" db="EMBL/GenBank/DDBJ databases">
        <title>The genome of Lyophyllum shimeji provides insight into the initial evolution of ectomycorrhizal fungal genome.</title>
        <authorList>
            <person name="Kobayashi Y."/>
            <person name="Shibata T."/>
            <person name="Hirakawa H."/>
            <person name="Shigenobu S."/>
            <person name="Nishiyama T."/>
            <person name="Yamada A."/>
            <person name="Hasebe M."/>
            <person name="Kawaguchi M."/>
        </authorList>
    </citation>
    <scope>NUCLEOTIDE SEQUENCE</scope>
    <source>
        <strain evidence="1">AT787</strain>
    </source>
</reference>
<dbReference type="EMBL" id="BRPK01000003">
    <property type="protein sequence ID" value="GLB36905.1"/>
    <property type="molecule type" value="Genomic_DNA"/>
</dbReference>
<accession>A0A9P3PJ59</accession>
<organism evidence="1 2">
    <name type="scientific">Lyophyllum shimeji</name>
    <name type="common">Hon-shimeji</name>
    <name type="synonym">Tricholoma shimeji</name>
    <dbReference type="NCBI Taxonomy" id="47721"/>
    <lineage>
        <taxon>Eukaryota</taxon>
        <taxon>Fungi</taxon>
        <taxon>Dikarya</taxon>
        <taxon>Basidiomycota</taxon>
        <taxon>Agaricomycotina</taxon>
        <taxon>Agaricomycetes</taxon>
        <taxon>Agaricomycetidae</taxon>
        <taxon>Agaricales</taxon>
        <taxon>Tricholomatineae</taxon>
        <taxon>Lyophyllaceae</taxon>
        <taxon>Lyophyllum</taxon>
    </lineage>
</organism>
<keyword evidence="2" id="KW-1185">Reference proteome</keyword>